<comment type="caution">
    <text evidence="3">The sequence shown here is derived from an EMBL/GenBank/DDBJ whole genome shotgun (WGS) entry which is preliminary data.</text>
</comment>
<evidence type="ECO:0000259" key="2">
    <source>
        <dbReference type="Pfam" id="PF06877"/>
    </source>
</evidence>
<dbReference type="InterPro" id="IPR009671">
    <property type="entry name" value="RraB_dom"/>
</dbReference>
<dbReference type="SUPFAM" id="SSF89946">
    <property type="entry name" value="Hypothetical protein VC0424"/>
    <property type="match status" value="1"/>
</dbReference>
<reference evidence="3 4" key="1">
    <citation type="submission" date="2018-02" db="EMBL/GenBank/DDBJ databases">
        <title>Jeotgalibacillus proteolyticum sp. nov. a protease producing bacterium isolated from ocean sediments of Laizhou Bay.</title>
        <authorList>
            <person name="Li Y."/>
        </authorList>
    </citation>
    <scope>NUCLEOTIDE SEQUENCE [LARGE SCALE GENOMIC DNA]</scope>
    <source>
        <strain evidence="3 4">22-7</strain>
    </source>
</reference>
<feature type="domain" description="DUF695" evidence="1">
    <location>
        <begin position="4"/>
        <end position="137"/>
    </location>
</feature>
<dbReference type="AlphaFoldDB" id="A0A2S5G9Z4"/>
<evidence type="ECO:0000313" key="3">
    <source>
        <dbReference type="EMBL" id="PPA69741.1"/>
    </source>
</evidence>
<dbReference type="Pfam" id="PF06877">
    <property type="entry name" value="RraB"/>
    <property type="match status" value="1"/>
</dbReference>
<feature type="domain" description="Regulator of ribonuclease activity B" evidence="2">
    <location>
        <begin position="148"/>
        <end position="245"/>
    </location>
</feature>
<protein>
    <submittedName>
        <fullName evidence="3">DUF695 domain-containing protein</fullName>
    </submittedName>
</protein>
<dbReference type="Pfam" id="PF05117">
    <property type="entry name" value="DUF695"/>
    <property type="match status" value="1"/>
</dbReference>
<dbReference type="InterPro" id="IPR016097">
    <property type="entry name" value="DUF695"/>
</dbReference>
<keyword evidence="4" id="KW-1185">Reference proteome</keyword>
<organism evidence="3 4">
    <name type="scientific">Jeotgalibacillus proteolyticus</name>
    <dbReference type="NCBI Taxonomy" id="2082395"/>
    <lineage>
        <taxon>Bacteria</taxon>
        <taxon>Bacillati</taxon>
        <taxon>Bacillota</taxon>
        <taxon>Bacilli</taxon>
        <taxon>Bacillales</taxon>
        <taxon>Caryophanaceae</taxon>
        <taxon>Jeotgalibacillus</taxon>
    </lineage>
</organism>
<dbReference type="Proteomes" id="UP000239047">
    <property type="component" value="Unassembled WGS sequence"/>
</dbReference>
<dbReference type="InterPro" id="IPR036701">
    <property type="entry name" value="RraB-like_sf"/>
</dbReference>
<dbReference type="Gene3D" id="3.30.70.970">
    <property type="entry name" value="RraB-like"/>
    <property type="match status" value="1"/>
</dbReference>
<gene>
    <name evidence="3" type="ORF">C4B60_14480</name>
</gene>
<accession>A0A2S5G9Z4</accession>
<sequence length="251" mass="29543">MSDYWDTYTGYIEDKLASVVLDMEISEEVDPEHFPYAFAVSVPIKLPNENGFPSETENEKMNGIEEAFTEHIQTKKILCAGRITSDGSRDIILYSSLKEVELINKACIQFFQSAGYEYEITEIEEEEPWAFYFTFLYPDPYQLQHMGNWQIVEMLEESGDSLDDPRHVDHWIYFEDKKMMKRFSKAIKKEGFEVEEEALEEEENVRYRLQISRTDLVDIDSINEITDFLVETAEKFEGDYDGWETMVIEQK</sequence>
<dbReference type="OrthoDB" id="7839302at2"/>
<dbReference type="EMBL" id="PREZ01000005">
    <property type="protein sequence ID" value="PPA69741.1"/>
    <property type="molecule type" value="Genomic_DNA"/>
</dbReference>
<evidence type="ECO:0000313" key="4">
    <source>
        <dbReference type="Proteomes" id="UP000239047"/>
    </source>
</evidence>
<evidence type="ECO:0000259" key="1">
    <source>
        <dbReference type="Pfam" id="PF05117"/>
    </source>
</evidence>
<dbReference type="RefSeq" id="WP_104058734.1">
    <property type="nucleotide sequence ID" value="NZ_PREZ01000005.1"/>
</dbReference>
<proteinExistence type="predicted"/>
<name>A0A2S5G9Z4_9BACL</name>